<dbReference type="RefSeq" id="WP_248601342.1">
    <property type="nucleotide sequence ID" value="NZ_JAJIAO010000001.1"/>
</dbReference>
<reference evidence="1 2" key="1">
    <citation type="submission" date="2021-11" db="EMBL/GenBank/DDBJ databases">
        <title>Comparative genomics of bee honey and flower isolates.</title>
        <authorList>
            <person name="Bechtner J.D."/>
            <person name="Gallus M.K."/>
            <person name="Ehrmann M."/>
        </authorList>
    </citation>
    <scope>NUCLEOTIDE SEQUENCE [LARGE SCALE GENOMIC DNA]</scope>
    <source>
        <strain evidence="1 2">M161</strain>
    </source>
</reference>
<gene>
    <name evidence="1" type="ORF">LNP07_00270</name>
</gene>
<evidence type="ECO:0000313" key="2">
    <source>
        <dbReference type="Proteomes" id="UP001522905"/>
    </source>
</evidence>
<protein>
    <submittedName>
        <fullName evidence="1">Uncharacterized protein</fullName>
    </submittedName>
</protein>
<comment type="caution">
    <text evidence="1">The sequence shown here is derived from an EMBL/GenBank/DDBJ whole genome shotgun (WGS) entry which is preliminary data.</text>
</comment>
<name>A0ABT0HZF0_9LACO</name>
<dbReference type="EMBL" id="JAJIAO010000001">
    <property type="protein sequence ID" value="MCK8623959.1"/>
    <property type="molecule type" value="Genomic_DNA"/>
</dbReference>
<keyword evidence="2" id="KW-1185">Reference proteome</keyword>
<sequence length="54" mass="6607">MSKDEINQYELELKDKLLESFYEIKWYLIATMVDDPKDAILMHMEDLMTLQFYL</sequence>
<evidence type="ECO:0000313" key="1">
    <source>
        <dbReference type="EMBL" id="MCK8623959.1"/>
    </source>
</evidence>
<organism evidence="1 2">
    <name type="scientific">Apilactobacillus xinyiensis</name>
    <dbReference type="NCBI Taxonomy" id="2841032"/>
    <lineage>
        <taxon>Bacteria</taxon>
        <taxon>Bacillati</taxon>
        <taxon>Bacillota</taxon>
        <taxon>Bacilli</taxon>
        <taxon>Lactobacillales</taxon>
        <taxon>Lactobacillaceae</taxon>
        <taxon>Apilactobacillus</taxon>
    </lineage>
</organism>
<accession>A0ABT0HZF0</accession>
<proteinExistence type="predicted"/>
<dbReference type="Proteomes" id="UP001522905">
    <property type="component" value="Unassembled WGS sequence"/>
</dbReference>